<evidence type="ECO:0000256" key="1">
    <source>
        <dbReference type="SAM" id="Phobius"/>
    </source>
</evidence>
<organism evidence="2 3">
    <name type="scientific">Borreliella spielmanii A14S</name>
    <dbReference type="NCBI Taxonomy" id="498742"/>
    <lineage>
        <taxon>Bacteria</taxon>
        <taxon>Pseudomonadati</taxon>
        <taxon>Spirochaetota</taxon>
        <taxon>Spirochaetia</taxon>
        <taxon>Spirochaetales</taxon>
        <taxon>Borreliaceae</taxon>
        <taxon>Borreliella</taxon>
    </lineage>
</organism>
<keyword evidence="1" id="KW-0812">Transmembrane</keyword>
<gene>
    <name evidence="2" type="ORF">BSPA14S_H0015</name>
</gene>
<dbReference type="AlphaFoldDB" id="C0RCE1"/>
<dbReference type="EMBL" id="CP001471">
    <property type="protein sequence ID" value="ACN53430.1"/>
    <property type="molecule type" value="Genomic_DNA"/>
</dbReference>
<sequence length="43" mass="5215">MFIFIKTNGSSGGVTWLTMSDIFRWIFWNVFQIIYSFSLFYHI</sequence>
<proteinExistence type="predicted"/>
<keyword evidence="1" id="KW-0472">Membrane</keyword>
<evidence type="ECO:0000313" key="2">
    <source>
        <dbReference type="EMBL" id="ACN53430.1"/>
    </source>
</evidence>
<keyword evidence="2" id="KW-0614">Plasmid</keyword>
<dbReference type="Proteomes" id="UP000003481">
    <property type="component" value="Plasmid A14S_lp28-3"/>
</dbReference>
<geneLocation type="plasmid" evidence="2 3">
    <name>A14S_lp28-3</name>
</geneLocation>
<name>C0RCE1_9SPIR</name>
<dbReference type="HOGENOM" id="CLU_3230518_0_0_12"/>
<evidence type="ECO:0000313" key="3">
    <source>
        <dbReference type="Proteomes" id="UP000003481"/>
    </source>
</evidence>
<accession>C0RCE1</accession>
<feature type="transmembrane region" description="Helical" evidence="1">
    <location>
        <begin position="22"/>
        <end position="41"/>
    </location>
</feature>
<keyword evidence="1" id="KW-1133">Transmembrane helix</keyword>
<protein>
    <submittedName>
        <fullName evidence="2">Uncharacterized protein</fullName>
    </submittedName>
</protein>
<reference evidence="2 3" key="1">
    <citation type="journal article" date="2012" name="J. Bacteriol.">
        <title>Whole-Genome Sequences of Borrelia bissettii, Borrelia valaisiana, and Borrelia spielmanii.</title>
        <authorList>
            <person name="Schutzer S.E."/>
            <person name="Fraser-Liggett C.M."/>
            <person name="Qiu W.G."/>
            <person name="Kraiczy P."/>
            <person name="Mongodin E.F."/>
            <person name="Dunn J.J."/>
            <person name="Luft B.J."/>
            <person name="Casjens S.R."/>
        </authorList>
    </citation>
    <scope>NUCLEOTIDE SEQUENCE [LARGE SCALE GENOMIC DNA]</scope>
    <source>
        <strain evidence="2 3">A14S</strain>
        <plasmid evidence="2 3">A14S_lp28-3</plasmid>
    </source>
</reference>